<keyword evidence="2" id="KW-1185">Reference proteome</keyword>
<evidence type="ECO:0000313" key="2">
    <source>
        <dbReference type="Proteomes" id="UP000634136"/>
    </source>
</evidence>
<accession>A0A834SN85</accession>
<dbReference type="AlphaFoldDB" id="A0A834SN85"/>
<gene>
    <name evidence="1" type="ORF">G2W53_039215</name>
</gene>
<sequence length="25" mass="2793">MENGVLLGRVWRHNEAKNGMAAKNP</sequence>
<dbReference type="Proteomes" id="UP000634136">
    <property type="component" value="Unassembled WGS sequence"/>
</dbReference>
<reference evidence="1" key="1">
    <citation type="submission" date="2020-09" db="EMBL/GenBank/DDBJ databases">
        <title>Genome-Enabled Discovery of Anthraquinone Biosynthesis in Senna tora.</title>
        <authorList>
            <person name="Kang S.-H."/>
            <person name="Pandey R.P."/>
            <person name="Lee C.-M."/>
            <person name="Sim J.-S."/>
            <person name="Jeong J.-T."/>
            <person name="Choi B.-S."/>
            <person name="Jung M."/>
            <person name="Ginzburg D."/>
            <person name="Zhao K."/>
            <person name="Won S.Y."/>
            <person name="Oh T.-J."/>
            <person name="Yu Y."/>
            <person name="Kim N.-H."/>
            <person name="Lee O.R."/>
            <person name="Lee T.-H."/>
            <person name="Bashyal P."/>
            <person name="Kim T.-S."/>
            <person name="Lee W.-H."/>
            <person name="Kawkins C."/>
            <person name="Kim C.-K."/>
            <person name="Kim J.S."/>
            <person name="Ahn B.O."/>
            <person name="Rhee S.Y."/>
            <person name="Sohng J.K."/>
        </authorList>
    </citation>
    <scope>NUCLEOTIDE SEQUENCE</scope>
    <source>
        <tissue evidence="1">Leaf</tissue>
    </source>
</reference>
<organism evidence="1 2">
    <name type="scientific">Senna tora</name>
    <dbReference type="NCBI Taxonomy" id="362788"/>
    <lineage>
        <taxon>Eukaryota</taxon>
        <taxon>Viridiplantae</taxon>
        <taxon>Streptophyta</taxon>
        <taxon>Embryophyta</taxon>
        <taxon>Tracheophyta</taxon>
        <taxon>Spermatophyta</taxon>
        <taxon>Magnoliopsida</taxon>
        <taxon>eudicotyledons</taxon>
        <taxon>Gunneridae</taxon>
        <taxon>Pentapetalae</taxon>
        <taxon>rosids</taxon>
        <taxon>fabids</taxon>
        <taxon>Fabales</taxon>
        <taxon>Fabaceae</taxon>
        <taxon>Caesalpinioideae</taxon>
        <taxon>Cassia clade</taxon>
        <taxon>Senna</taxon>
    </lineage>
</organism>
<dbReference type="EMBL" id="JAAIUW010000012">
    <property type="protein sequence ID" value="KAF7807054.1"/>
    <property type="molecule type" value="Genomic_DNA"/>
</dbReference>
<comment type="caution">
    <text evidence="1">The sequence shown here is derived from an EMBL/GenBank/DDBJ whole genome shotgun (WGS) entry which is preliminary data.</text>
</comment>
<protein>
    <submittedName>
        <fullName evidence="1">Uncharacterized protein</fullName>
    </submittedName>
</protein>
<proteinExistence type="predicted"/>
<name>A0A834SN85_9FABA</name>
<evidence type="ECO:0000313" key="1">
    <source>
        <dbReference type="EMBL" id="KAF7807054.1"/>
    </source>
</evidence>